<dbReference type="InterPro" id="IPR001509">
    <property type="entry name" value="Epimerase_deHydtase"/>
</dbReference>
<dbReference type="GO" id="GO:0005737">
    <property type="term" value="C:cytoplasm"/>
    <property type="evidence" value="ECO:0007669"/>
    <property type="project" value="TreeGrafter"/>
</dbReference>
<accession>A0A367ZQL2</accession>
<feature type="domain" description="NAD-dependent epimerase/dehydratase" evidence="1">
    <location>
        <begin position="3"/>
        <end position="228"/>
    </location>
</feature>
<evidence type="ECO:0000313" key="3">
    <source>
        <dbReference type="Proteomes" id="UP000252355"/>
    </source>
</evidence>
<evidence type="ECO:0000313" key="2">
    <source>
        <dbReference type="EMBL" id="RCK80330.1"/>
    </source>
</evidence>
<dbReference type="PANTHER" id="PTHR48079">
    <property type="entry name" value="PROTEIN YEEZ"/>
    <property type="match status" value="1"/>
</dbReference>
<dbReference type="EMBL" id="QOQW01000007">
    <property type="protein sequence ID" value="RCK80330.1"/>
    <property type="molecule type" value="Genomic_DNA"/>
</dbReference>
<dbReference type="AlphaFoldDB" id="A0A367ZQL2"/>
<evidence type="ECO:0000259" key="1">
    <source>
        <dbReference type="Pfam" id="PF01370"/>
    </source>
</evidence>
<dbReference type="GO" id="GO:0004029">
    <property type="term" value="F:aldehyde dehydrogenase (NAD+) activity"/>
    <property type="evidence" value="ECO:0007669"/>
    <property type="project" value="TreeGrafter"/>
</dbReference>
<name>A0A367ZQL2_9BACT</name>
<sequence length="345" mass="38909">MKVLITGAAGFIGSHLVKAFCRRHEVTALVRAASKRAILTRYPIRVVEADLCDRARLAPLLTGFDLVVHAAARVSDWGSYPEFFAANVEASLNLVETLPPRTRLIFLSSTAVIGEEDCPFAKDETAPYRPILPYLGERLLPSAMNHYRLTKAIAEQMLIHKAETRGIELTVVRPVWVFGPREFHAGPYEYCRTVLDGLPLLPGSSTNRFHVIFVEDLARLVLALAEAPPPGIAIFHAGHPEVPRMQEYWDLYCHALGRPRPRIFPPALLMPVAFALEWLYTLMGASRPPLITRARLTMFAADNIYAVDRIRQRVPGVVFTPLARAVRKTVRWWRLYKFLSPRSRP</sequence>
<dbReference type="Proteomes" id="UP000252355">
    <property type="component" value="Unassembled WGS sequence"/>
</dbReference>
<dbReference type="InterPro" id="IPR036291">
    <property type="entry name" value="NAD(P)-bd_dom_sf"/>
</dbReference>
<dbReference type="Pfam" id="PF01370">
    <property type="entry name" value="Epimerase"/>
    <property type="match status" value="1"/>
</dbReference>
<dbReference type="Gene3D" id="3.40.50.720">
    <property type="entry name" value="NAD(P)-binding Rossmann-like Domain"/>
    <property type="match status" value="1"/>
</dbReference>
<dbReference type="InterPro" id="IPR051783">
    <property type="entry name" value="NAD(P)-dependent_oxidoreduct"/>
</dbReference>
<organism evidence="2 3">
    <name type="scientific">Candidatus Ozemobacter sibiricus</name>
    <dbReference type="NCBI Taxonomy" id="2268124"/>
    <lineage>
        <taxon>Bacteria</taxon>
        <taxon>Candidatus Ozemobacteria</taxon>
        <taxon>Candidatus Ozemobacterales</taxon>
        <taxon>Candidatus Ozemobacteraceae</taxon>
        <taxon>Candidatus Ozemobacter</taxon>
    </lineage>
</organism>
<reference evidence="2 3" key="1">
    <citation type="submission" date="2018-05" db="EMBL/GenBank/DDBJ databases">
        <title>A metagenomic window into the 2 km-deep terrestrial subsurface aquifer revealed taxonomically and functionally diverse microbial community comprising novel uncultured bacterial lineages.</title>
        <authorList>
            <person name="Kadnikov V.V."/>
            <person name="Mardanov A.V."/>
            <person name="Beletsky A.V."/>
            <person name="Banks D."/>
            <person name="Pimenov N.V."/>
            <person name="Frank Y.A."/>
            <person name="Karnachuk O.V."/>
            <person name="Ravin N.V."/>
        </authorList>
    </citation>
    <scope>NUCLEOTIDE SEQUENCE [LARGE SCALE GENOMIC DNA]</scope>
    <source>
        <strain evidence="2">BY5</strain>
    </source>
</reference>
<comment type="caution">
    <text evidence="2">The sequence shown here is derived from an EMBL/GenBank/DDBJ whole genome shotgun (WGS) entry which is preliminary data.</text>
</comment>
<proteinExistence type="predicted"/>
<gene>
    <name evidence="2" type="ORF">OZSIB_3512</name>
</gene>
<dbReference type="SUPFAM" id="SSF51735">
    <property type="entry name" value="NAD(P)-binding Rossmann-fold domains"/>
    <property type="match status" value="1"/>
</dbReference>
<dbReference type="PANTHER" id="PTHR48079:SF6">
    <property type="entry name" value="NAD(P)-BINDING DOMAIN-CONTAINING PROTEIN-RELATED"/>
    <property type="match status" value="1"/>
</dbReference>
<protein>
    <submittedName>
        <fullName evidence="2">UDP-glucose 4-epimerase</fullName>
    </submittedName>
</protein>